<dbReference type="AlphaFoldDB" id="Q1N2T3"/>
<name>Q1N2T3_9GAMM</name>
<evidence type="ECO:0000259" key="1">
    <source>
        <dbReference type="PROSITE" id="PS50206"/>
    </source>
</evidence>
<proteinExistence type="predicted"/>
<dbReference type="HOGENOM" id="CLU_089574_12_0_6"/>
<evidence type="ECO:0000313" key="2">
    <source>
        <dbReference type="EMBL" id="EAT12586.1"/>
    </source>
</evidence>
<dbReference type="EMBL" id="AAQH01000006">
    <property type="protein sequence ID" value="EAT12586.1"/>
    <property type="molecule type" value="Genomic_DNA"/>
</dbReference>
<dbReference type="OrthoDB" id="9814704at2"/>
<keyword evidence="3" id="KW-1185">Reference proteome</keyword>
<dbReference type="PANTHER" id="PTHR44086">
    <property type="entry name" value="THIOSULFATE SULFURTRANSFERASE RDL2, MITOCHONDRIAL-RELATED"/>
    <property type="match status" value="1"/>
</dbReference>
<accession>Q1N2T3</accession>
<protein>
    <submittedName>
        <fullName evidence="2">Rhodanese-like protein</fullName>
    </submittedName>
</protein>
<dbReference type="PROSITE" id="PS50206">
    <property type="entry name" value="RHODANESE_3"/>
    <property type="match status" value="1"/>
</dbReference>
<dbReference type="SUPFAM" id="SSF52821">
    <property type="entry name" value="Rhodanese/Cell cycle control phosphatase"/>
    <property type="match status" value="1"/>
</dbReference>
<dbReference type="PANTHER" id="PTHR44086:SF10">
    <property type="entry name" value="THIOSULFATE SULFURTRANSFERASE_RHODANESE-LIKE DOMAIN-CONTAINING PROTEIN 3"/>
    <property type="match status" value="1"/>
</dbReference>
<sequence>MIQKILFLFGVLLGGANVHSEQIDSVAGAQTVDAYEALQLFEKGATFIDVRDDYEYSLGHIRSAVHLDLKRDFNDLYLIETLDRDIPIVIYCNSAQCYRSAVATFLAVNWGYENVHYFRDGYFTWLALDLPVTLDLSQDHVAMAQAPQSHWRQSMKQALAQLHMERQLR</sequence>
<reference evidence="2 3" key="1">
    <citation type="submission" date="2006-03" db="EMBL/GenBank/DDBJ databases">
        <authorList>
            <person name="Pinhassi J."/>
            <person name="Pedros-Alio C."/>
            <person name="Ferriera S."/>
            <person name="Johnson J."/>
            <person name="Kravitz S."/>
            <person name="Halpern A."/>
            <person name="Remington K."/>
            <person name="Beeson K."/>
            <person name="Tran B."/>
            <person name="Rogers Y.-H."/>
            <person name="Friedman R."/>
            <person name="Venter J.C."/>
        </authorList>
    </citation>
    <scope>NUCLEOTIDE SEQUENCE [LARGE SCALE GENOMIC DNA]</scope>
    <source>
        <strain evidence="2 3">RED65</strain>
    </source>
</reference>
<dbReference type="Gene3D" id="3.40.250.10">
    <property type="entry name" value="Rhodanese-like domain"/>
    <property type="match status" value="1"/>
</dbReference>
<dbReference type="CDD" id="cd00158">
    <property type="entry name" value="RHOD"/>
    <property type="match status" value="1"/>
</dbReference>
<dbReference type="STRING" id="207949.RED65_06813"/>
<evidence type="ECO:0000313" key="3">
    <source>
        <dbReference type="Proteomes" id="UP000004263"/>
    </source>
</evidence>
<comment type="caution">
    <text evidence="2">The sequence shown here is derived from an EMBL/GenBank/DDBJ whole genome shotgun (WGS) entry which is preliminary data.</text>
</comment>
<gene>
    <name evidence="2" type="ORF">RED65_06813</name>
</gene>
<organism evidence="2 3">
    <name type="scientific">Bermanella marisrubri</name>
    <dbReference type="NCBI Taxonomy" id="207949"/>
    <lineage>
        <taxon>Bacteria</taxon>
        <taxon>Pseudomonadati</taxon>
        <taxon>Pseudomonadota</taxon>
        <taxon>Gammaproteobacteria</taxon>
        <taxon>Oceanospirillales</taxon>
        <taxon>Oceanospirillaceae</taxon>
        <taxon>Bermanella</taxon>
    </lineage>
</organism>
<feature type="domain" description="Rhodanese" evidence="1">
    <location>
        <begin position="41"/>
        <end position="134"/>
    </location>
</feature>
<dbReference type="GO" id="GO:0004792">
    <property type="term" value="F:thiosulfate-cyanide sulfurtransferase activity"/>
    <property type="evidence" value="ECO:0007669"/>
    <property type="project" value="TreeGrafter"/>
</dbReference>
<dbReference type="InterPro" id="IPR001763">
    <property type="entry name" value="Rhodanese-like_dom"/>
</dbReference>
<dbReference type="SMART" id="SM00450">
    <property type="entry name" value="RHOD"/>
    <property type="match status" value="1"/>
</dbReference>
<dbReference type="RefSeq" id="WP_007016187.1">
    <property type="nucleotide sequence ID" value="NZ_AAQH01000006.1"/>
</dbReference>
<dbReference type="Pfam" id="PF00581">
    <property type="entry name" value="Rhodanese"/>
    <property type="match status" value="1"/>
</dbReference>
<dbReference type="InterPro" id="IPR036873">
    <property type="entry name" value="Rhodanese-like_dom_sf"/>
</dbReference>
<dbReference type="Proteomes" id="UP000004263">
    <property type="component" value="Unassembled WGS sequence"/>
</dbReference>